<dbReference type="OrthoDB" id="9204546at2759"/>
<evidence type="ECO:0000256" key="3">
    <source>
        <dbReference type="SAM" id="MobiDB-lite"/>
    </source>
</evidence>
<keyword evidence="2" id="KW-1015">Disulfide bond</keyword>
<dbReference type="PANTHER" id="PTHR24051:SF6">
    <property type="entry name" value="FIBRONECTIN TYPE-III DOMAIN-CONTAINING PROTEIN-RELATED"/>
    <property type="match status" value="1"/>
</dbReference>
<feature type="non-terminal residue" evidence="5">
    <location>
        <position position="429"/>
    </location>
</feature>
<name>A0A7L0N3Z3_9PASS</name>
<dbReference type="PANTHER" id="PTHR24051">
    <property type="entry name" value="SUSHI DOMAIN-CONTAINING PROTEIN 1"/>
    <property type="match status" value="1"/>
</dbReference>
<evidence type="ECO:0000256" key="1">
    <source>
        <dbReference type="ARBA" id="ARBA00022737"/>
    </source>
</evidence>
<reference evidence="5 6" key="1">
    <citation type="submission" date="2019-09" db="EMBL/GenBank/DDBJ databases">
        <title>Bird 10,000 Genomes (B10K) Project - Family phase.</title>
        <authorList>
            <person name="Zhang G."/>
        </authorList>
    </citation>
    <scope>NUCLEOTIDE SEQUENCE [LARGE SCALE GENOMIC DNA]</scope>
    <source>
        <strain evidence="5">B10K-DU-001-43</strain>
        <tissue evidence="5">Muscle</tissue>
    </source>
</reference>
<gene>
    <name evidence="5" type="primary">Ptpru_0</name>
    <name evidence="5" type="ORF">FORRUF_R11832</name>
</gene>
<dbReference type="Gene3D" id="2.60.40.10">
    <property type="entry name" value="Immunoglobulins"/>
    <property type="match status" value="1"/>
</dbReference>
<dbReference type="InterPro" id="IPR013783">
    <property type="entry name" value="Ig-like_fold"/>
</dbReference>
<evidence type="ECO:0000313" key="6">
    <source>
        <dbReference type="Proteomes" id="UP000520463"/>
    </source>
</evidence>
<dbReference type="InterPro" id="IPR036116">
    <property type="entry name" value="FN3_sf"/>
</dbReference>
<dbReference type="InterPro" id="IPR051622">
    <property type="entry name" value="R-tyr_protein_phosphatases"/>
</dbReference>
<evidence type="ECO:0000313" key="5">
    <source>
        <dbReference type="EMBL" id="NXK87502.1"/>
    </source>
</evidence>
<dbReference type="CDD" id="cd00063">
    <property type="entry name" value="FN3"/>
    <property type="match status" value="1"/>
</dbReference>
<dbReference type="Proteomes" id="UP000520463">
    <property type="component" value="Unassembled WGS sequence"/>
</dbReference>
<accession>A0A7L0N3Z3</accession>
<dbReference type="SUPFAM" id="SSF49265">
    <property type="entry name" value="Fibronectin type III"/>
    <property type="match status" value="1"/>
</dbReference>
<dbReference type="PROSITE" id="PS50853">
    <property type="entry name" value="FN3"/>
    <property type="match status" value="1"/>
</dbReference>
<feature type="non-terminal residue" evidence="5">
    <location>
        <position position="1"/>
    </location>
</feature>
<protein>
    <submittedName>
        <fullName evidence="5">PTPRU phosphatase</fullName>
    </submittedName>
</protein>
<feature type="compositionally biased region" description="Polar residues" evidence="3">
    <location>
        <begin position="340"/>
        <end position="358"/>
    </location>
</feature>
<proteinExistence type="predicted"/>
<feature type="region of interest" description="Disordered" evidence="3">
    <location>
        <begin position="339"/>
        <end position="358"/>
    </location>
</feature>
<comment type="caution">
    <text evidence="5">The sequence shown here is derived from an EMBL/GenBank/DDBJ whole genome shotgun (WGS) entry which is preliminary data.</text>
</comment>
<keyword evidence="1" id="KW-0677">Repeat</keyword>
<sequence length="429" mass="47403">EKCTKPQWDRRLQFPGNKFKFTQNEQLQLTCTEDLKPSFPKVICARELQQVSSGIPSYGLVWWGRNSTSAWMRIERDVQCLEVLQIVPGTFEISSTSIKLNWTCRFHDACQGMKAMCRLAVPSSPPCEAEEVKGEEMLHGQEGTFTCSQLQPFTDYNVTITLPSNTIIYTEYKRTKETVPDRPEKLWLDPISGSLKWEALPSCKGEITGYQLNITARGARGGGLLQVERLQVSGSVTEHQLEHGPGSSYVVSIRGLTAAGAGAASRWEFQPSSSGKARRAPPLGISCRPVSDISPSQGTATLSLQPITSEGPREHQLVVAMTHDGSVIESICLGQPEPFNASQQPFNTSQQPFDTSQQPFNATQQPNTYVAAVLNLTTPLDFVLGDGTRGQGYHNAALHPGWDYLALLRLVRRSPQSEKFTCVCYNFSV</sequence>
<organism evidence="5 6">
    <name type="scientific">Formicarius rufipectus</name>
    <dbReference type="NCBI Taxonomy" id="1118560"/>
    <lineage>
        <taxon>Eukaryota</taxon>
        <taxon>Metazoa</taxon>
        <taxon>Chordata</taxon>
        <taxon>Craniata</taxon>
        <taxon>Vertebrata</taxon>
        <taxon>Euteleostomi</taxon>
        <taxon>Archelosauria</taxon>
        <taxon>Archosauria</taxon>
        <taxon>Dinosauria</taxon>
        <taxon>Saurischia</taxon>
        <taxon>Theropoda</taxon>
        <taxon>Coelurosauria</taxon>
        <taxon>Aves</taxon>
        <taxon>Neognathae</taxon>
        <taxon>Neoaves</taxon>
        <taxon>Telluraves</taxon>
        <taxon>Australaves</taxon>
        <taxon>Passeriformes</taxon>
        <taxon>Formicariidae</taxon>
        <taxon>Formicarius</taxon>
    </lineage>
</organism>
<dbReference type="AlphaFoldDB" id="A0A7L0N3Z3"/>
<dbReference type="InterPro" id="IPR003961">
    <property type="entry name" value="FN3_dom"/>
</dbReference>
<evidence type="ECO:0000256" key="2">
    <source>
        <dbReference type="ARBA" id="ARBA00023157"/>
    </source>
</evidence>
<feature type="domain" description="Fibronectin type-III" evidence="4">
    <location>
        <begin position="179"/>
        <end position="277"/>
    </location>
</feature>
<evidence type="ECO:0000259" key="4">
    <source>
        <dbReference type="PROSITE" id="PS50853"/>
    </source>
</evidence>
<keyword evidence="6" id="KW-1185">Reference proteome</keyword>
<feature type="region of interest" description="Disordered" evidence="3">
    <location>
        <begin position="270"/>
        <end position="297"/>
    </location>
</feature>
<dbReference type="EMBL" id="VXAU01000975">
    <property type="protein sequence ID" value="NXK87502.1"/>
    <property type="molecule type" value="Genomic_DNA"/>
</dbReference>